<dbReference type="AlphaFoldDB" id="A0A1Y1CFX3"/>
<dbReference type="InterPro" id="IPR032710">
    <property type="entry name" value="NTF2-like_dom_sf"/>
</dbReference>
<dbReference type="PROSITE" id="PS51257">
    <property type="entry name" value="PROKAR_LIPOPROTEIN"/>
    <property type="match status" value="1"/>
</dbReference>
<dbReference type="OrthoDB" id="271716at2"/>
<dbReference type="Gene3D" id="3.10.450.50">
    <property type="match status" value="1"/>
</dbReference>
<evidence type="ECO:0000313" key="4">
    <source>
        <dbReference type="Proteomes" id="UP000218267"/>
    </source>
</evidence>
<accession>A0A1Y1CFX3</accession>
<sequence length="156" mass="18218">MHKLKLIFGFFLILISGSCSNSAPPQNKDVEEFINKWHIAAAESKLEEYFDVMSENAIYIGTDASERWTKKEFYAFCEPHFLKGKTWNFKPFDRQIHFSDDNKTIWFDELLNTWMGVCRGSGVITIENGELKISHYHLSVTIKNEKVTEFLLINQE</sequence>
<feature type="domain" description="SnoaL-like" evidence="2">
    <location>
        <begin position="30"/>
        <end position="142"/>
    </location>
</feature>
<proteinExistence type="predicted"/>
<organism evidence="3 4">
    <name type="scientific">Labilibaculum antarcticum</name>
    <dbReference type="NCBI Taxonomy" id="1717717"/>
    <lineage>
        <taxon>Bacteria</taxon>
        <taxon>Pseudomonadati</taxon>
        <taxon>Bacteroidota</taxon>
        <taxon>Bacteroidia</taxon>
        <taxon>Marinilabiliales</taxon>
        <taxon>Marinifilaceae</taxon>
        <taxon>Labilibaculum</taxon>
    </lineage>
</organism>
<feature type="chain" id="PRO_5012101250" description="SnoaL-like domain-containing protein" evidence="1">
    <location>
        <begin position="22"/>
        <end position="156"/>
    </location>
</feature>
<reference evidence="3 4" key="1">
    <citation type="journal article" date="2018" name="Mar. Genomics">
        <title>Complete genome sequence of Marinifilaceae bacterium strain SPP2, isolated from the Antarctic marine sediment.</title>
        <authorList>
            <person name="Watanabe M."/>
            <person name="Kojima H."/>
            <person name="Fukui M."/>
        </authorList>
    </citation>
    <scope>NUCLEOTIDE SEQUENCE [LARGE SCALE GENOMIC DNA]</scope>
    <source>
        <strain evidence="3 4">SPP2</strain>
    </source>
</reference>
<keyword evidence="1" id="KW-0732">Signal</keyword>
<dbReference type="RefSeq" id="WP_096428190.1">
    <property type="nucleotide sequence ID" value="NZ_AP018042.1"/>
</dbReference>
<dbReference type="InterPro" id="IPR037401">
    <property type="entry name" value="SnoaL-like"/>
</dbReference>
<evidence type="ECO:0000256" key="1">
    <source>
        <dbReference type="SAM" id="SignalP"/>
    </source>
</evidence>
<feature type="signal peptide" evidence="1">
    <location>
        <begin position="1"/>
        <end position="21"/>
    </location>
</feature>
<dbReference type="Pfam" id="PF13474">
    <property type="entry name" value="SnoaL_3"/>
    <property type="match status" value="1"/>
</dbReference>
<keyword evidence="4" id="KW-1185">Reference proteome</keyword>
<protein>
    <recommendedName>
        <fullName evidence="2">SnoaL-like domain-containing protein</fullName>
    </recommendedName>
</protein>
<dbReference type="KEGG" id="mbas:ALGA_0881"/>
<evidence type="ECO:0000259" key="2">
    <source>
        <dbReference type="Pfam" id="PF13474"/>
    </source>
</evidence>
<evidence type="ECO:0000313" key="3">
    <source>
        <dbReference type="EMBL" id="BAX79268.1"/>
    </source>
</evidence>
<name>A0A1Y1CFX3_9BACT</name>
<dbReference type="SUPFAM" id="SSF54427">
    <property type="entry name" value="NTF2-like"/>
    <property type="match status" value="1"/>
</dbReference>
<dbReference type="Proteomes" id="UP000218267">
    <property type="component" value="Chromosome"/>
</dbReference>
<dbReference type="EMBL" id="AP018042">
    <property type="protein sequence ID" value="BAX79268.1"/>
    <property type="molecule type" value="Genomic_DNA"/>
</dbReference>
<reference evidence="4" key="2">
    <citation type="journal article" date="2020" name="Antonie Van Leeuwenhoek">
        <title>Labilibaculum antarcticum sp. nov., a novel facultative anaerobic, psychrotorelant bacterium isolated from marine sediment of Antarctica.</title>
        <authorList>
            <person name="Watanabe M."/>
            <person name="Kojima H."/>
            <person name="Fukui M."/>
        </authorList>
    </citation>
    <scope>NUCLEOTIDE SEQUENCE [LARGE SCALE GENOMIC DNA]</scope>
    <source>
        <strain evidence="4">SPP2</strain>
    </source>
</reference>
<gene>
    <name evidence="3" type="ORF">ALGA_0881</name>
</gene>